<feature type="transmembrane region" description="Helical" evidence="1">
    <location>
        <begin position="234"/>
        <end position="251"/>
    </location>
</feature>
<keyword evidence="1" id="KW-1133">Transmembrane helix</keyword>
<dbReference type="SMART" id="SM00238">
    <property type="entry name" value="BIR"/>
    <property type="match status" value="1"/>
</dbReference>
<dbReference type="Gene3D" id="1.20.1070.10">
    <property type="entry name" value="Rhodopsin 7-helix transmembrane proteins"/>
    <property type="match status" value="1"/>
</dbReference>
<dbReference type="Gene3D" id="1.10.1170.10">
    <property type="entry name" value="Inhibitor Of Apoptosis Protein (2mihbC-IAP-1), Chain A"/>
    <property type="match status" value="1"/>
</dbReference>
<gene>
    <name evidence="2" type="ORF">C0Q70_11302</name>
</gene>
<dbReference type="AlphaFoldDB" id="A0A2T7P5M5"/>
<evidence type="ECO:0000313" key="3">
    <source>
        <dbReference type="Proteomes" id="UP000245119"/>
    </source>
</evidence>
<dbReference type="EMBL" id="PZQS01000006">
    <property type="protein sequence ID" value="PVD28708.1"/>
    <property type="molecule type" value="Genomic_DNA"/>
</dbReference>
<feature type="transmembrane region" description="Helical" evidence="1">
    <location>
        <begin position="199"/>
        <end position="222"/>
    </location>
</feature>
<reference evidence="2 3" key="1">
    <citation type="submission" date="2018-04" db="EMBL/GenBank/DDBJ databases">
        <title>The genome of golden apple snail Pomacea canaliculata provides insight into stress tolerance and invasive adaptation.</title>
        <authorList>
            <person name="Liu C."/>
            <person name="Liu B."/>
            <person name="Ren Y."/>
            <person name="Zhang Y."/>
            <person name="Wang H."/>
            <person name="Li S."/>
            <person name="Jiang F."/>
            <person name="Yin L."/>
            <person name="Zhang G."/>
            <person name="Qian W."/>
            <person name="Fan W."/>
        </authorList>
    </citation>
    <scope>NUCLEOTIDE SEQUENCE [LARGE SCALE GENOMIC DNA]</scope>
    <source>
        <strain evidence="2">SZHN2017</strain>
        <tissue evidence="2">Muscle</tissue>
    </source>
</reference>
<keyword evidence="1" id="KW-0812">Transmembrane</keyword>
<dbReference type="InterPro" id="IPR001370">
    <property type="entry name" value="BIR_rpt"/>
</dbReference>
<dbReference type="PROSITE" id="PS50143">
    <property type="entry name" value="BIR_REPEAT_2"/>
    <property type="match status" value="1"/>
</dbReference>
<organism evidence="2 3">
    <name type="scientific">Pomacea canaliculata</name>
    <name type="common">Golden apple snail</name>
    <dbReference type="NCBI Taxonomy" id="400727"/>
    <lineage>
        <taxon>Eukaryota</taxon>
        <taxon>Metazoa</taxon>
        <taxon>Spiralia</taxon>
        <taxon>Lophotrochozoa</taxon>
        <taxon>Mollusca</taxon>
        <taxon>Gastropoda</taxon>
        <taxon>Caenogastropoda</taxon>
        <taxon>Architaenioglossa</taxon>
        <taxon>Ampullarioidea</taxon>
        <taxon>Ampullariidae</taxon>
        <taxon>Pomacea</taxon>
    </lineage>
</organism>
<dbReference type="SUPFAM" id="SSF57924">
    <property type="entry name" value="Inhibitor of apoptosis (IAP) repeat"/>
    <property type="match status" value="1"/>
</dbReference>
<comment type="caution">
    <text evidence="2">The sequence shown here is derived from an EMBL/GenBank/DDBJ whole genome shotgun (WGS) entry which is preliminary data.</text>
</comment>
<accession>A0A2T7P5M5</accession>
<sequence>MEASLPDRLRGQSGLCACRAGLPLADDAARSKMAQPRRASGVSLLDSHWREITKALYEEDVDDFVRGFYPDSPTRLQLLAESHRHKAIFVSGNLGKTLTDSFHDLSNPLMTLSGRKLSFSQDWRGPHPLEMALAGFFYTSTGQVECCNCGLQVRDASEPRTCPWRVHMELAPRCVHLARYNAQGPSYKRSKLIRIVEGVFYGALGTVECLVGMVTNVINCLVFWRQGLRDRINLCLFSLALVDVAWLIRFYDVALYDEYLAKAKIVLIGVLRGCALTSSCINMAVAVDTAYLTTTTERVQWQD</sequence>
<evidence type="ECO:0000313" key="2">
    <source>
        <dbReference type="EMBL" id="PVD28708.1"/>
    </source>
</evidence>
<dbReference type="OrthoDB" id="5855668at2759"/>
<dbReference type="Pfam" id="PF00653">
    <property type="entry name" value="BIR"/>
    <property type="match status" value="1"/>
</dbReference>
<proteinExistence type="predicted"/>
<protein>
    <submittedName>
        <fullName evidence="2">Uncharacterized protein</fullName>
    </submittedName>
</protein>
<keyword evidence="3" id="KW-1185">Reference proteome</keyword>
<dbReference type="Proteomes" id="UP000245119">
    <property type="component" value="Linkage Group LG6"/>
</dbReference>
<name>A0A2T7P5M5_POMCA</name>
<keyword evidence="1" id="KW-0472">Membrane</keyword>
<evidence type="ECO:0000256" key="1">
    <source>
        <dbReference type="SAM" id="Phobius"/>
    </source>
</evidence>